<reference evidence="4" key="1">
    <citation type="submission" date="2016-11" db="EMBL/GenBank/DDBJ databases">
        <authorList>
            <person name="Varghese N."/>
            <person name="Submissions S."/>
        </authorList>
    </citation>
    <scope>NUCLEOTIDE SEQUENCE [LARGE SCALE GENOMIC DNA]</scope>
    <source>
        <strain evidence="4">DSM 22623</strain>
    </source>
</reference>
<dbReference type="AlphaFoldDB" id="A0A1M6AXH4"/>
<gene>
    <name evidence="3" type="ORF">SAMN04488508_101530</name>
</gene>
<organism evidence="3 4">
    <name type="scientific">Aquimarina spongiae</name>
    <dbReference type="NCBI Taxonomy" id="570521"/>
    <lineage>
        <taxon>Bacteria</taxon>
        <taxon>Pseudomonadati</taxon>
        <taxon>Bacteroidota</taxon>
        <taxon>Flavobacteriia</taxon>
        <taxon>Flavobacteriales</taxon>
        <taxon>Flavobacteriaceae</taxon>
        <taxon>Aquimarina</taxon>
    </lineage>
</organism>
<keyword evidence="1 2" id="KW-0732">Signal</keyword>
<feature type="signal peptide" evidence="2">
    <location>
        <begin position="1"/>
        <end position="26"/>
    </location>
</feature>
<name>A0A1M6AXH4_9FLAO</name>
<evidence type="ECO:0000256" key="1">
    <source>
        <dbReference type="ARBA" id="ARBA00022729"/>
    </source>
</evidence>
<protein>
    <recommendedName>
        <fullName evidence="5">SbsA Ig-like domain-containing protein</fullName>
    </recommendedName>
</protein>
<accession>A0A1M6AXH4</accession>
<evidence type="ECO:0000313" key="4">
    <source>
        <dbReference type="Proteomes" id="UP000184432"/>
    </source>
</evidence>
<dbReference type="OrthoDB" id="246488at2"/>
<evidence type="ECO:0008006" key="5">
    <source>
        <dbReference type="Google" id="ProtNLM"/>
    </source>
</evidence>
<proteinExistence type="predicted"/>
<feature type="chain" id="PRO_5013042266" description="SbsA Ig-like domain-containing protein" evidence="2">
    <location>
        <begin position="27"/>
        <end position="355"/>
    </location>
</feature>
<dbReference type="InterPro" id="IPR014755">
    <property type="entry name" value="Cu-Rt/internalin_Ig-like"/>
</dbReference>
<keyword evidence="4" id="KW-1185">Reference proteome</keyword>
<evidence type="ECO:0000256" key="2">
    <source>
        <dbReference type="SAM" id="SignalP"/>
    </source>
</evidence>
<evidence type="ECO:0000313" key="3">
    <source>
        <dbReference type="EMBL" id="SHI41249.1"/>
    </source>
</evidence>
<dbReference type="STRING" id="570521.SAMN04488508_101530"/>
<dbReference type="Gene3D" id="2.60.40.1220">
    <property type="match status" value="1"/>
</dbReference>
<dbReference type="Proteomes" id="UP000184432">
    <property type="component" value="Unassembled WGS sequence"/>
</dbReference>
<dbReference type="RefSeq" id="WP_073313534.1">
    <property type="nucleotide sequence ID" value="NZ_FQYP01000001.1"/>
</dbReference>
<sequence>MRTHFKKALLLLLFIICSIPEMFSQASPEFSFSRNHVIIKGIDDSNKVPKIYRGHLLEEEITKTRTAILGKTIQEKGRIRFTPFVPFNWEQDYTIVYNRTYTYFHLKIPDDYQFISVKGVYPSADEVPANLLKWYVQFSKPINETAIYDHIHFLNRSGDTIPRAVLDFTNALISEDSKLLTVWIEPGRQKRDLIPNQELGPVFEEGKTYTLVISGIKDQAGVQMKDHFTKQFQVAKADRQQPDIHSWKITPPKRNTQLQLIIDCKESLDYGSTIESMQIVDSNNNLIEGNWQFSNKESTLSFNPLKKWNKESYTVFFNPKLEDLAGNNLDRLFDRKVGELSSSVVSEYSLNFKVQ</sequence>
<dbReference type="EMBL" id="FQYP01000001">
    <property type="protein sequence ID" value="SHI41249.1"/>
    <property type="molecule type" value="Genomic_DNA"/>
</dbReference>